<name>A0ABW3CF64_9ACTN</name>
<proteinExistence type="predicted"/>
<protein>
    <recommendedName>
        <fullName evidence="3">Phage protein</fullName>
    </recommendedName>
</protein>
<organism evidence="1 2">
    <name type="scientific">Actinomadura adrarensis</name>
    <dbReference type="NCBI Taxonomy" id="1819600"/>
    <lineage>
        <taxon>Bacteria</taxon>
        <taxon>Bacillati</taxon>
        <taxon>Actinomycetota</taxon>
        <taxon>Actinomycetes</taxon>
        <taxon>Streptosporangiales</taxon>
        <taxon>Thermomonosporaceae</taxon>
        <taxon>Actinomadura</taxon>
    </lineage>
</organism>
<reference evidence="2" key="1">
    <citation type="journal article" date="2019" name="Int. J. Syst. Evol. Microbiol.">
        <title>The Global Catalogue of Microorganisms (GCM) 10K type strain sequencing project: providing services to taxonomists for standard genome sequencing and annotation.</title>
        <authorList>
            <consortium name="The Broad Institute Genomics Platform"/>
            <consortium name="The Broad Institute Genome Sequencing Center for Infectious Disease"/>
            <person name="Wu L."/>
            <person name="Ma J."/>
        </authorList>
    </citation>
    <scope>NUCLEOTIDE SEQUENCE [LARGE SCALE GENOMIC DNA]</scope>
    <source>
        <strain evidence="2">JCM 31696</strain>
    </source>
</reference>
<dbReference type="EMBL" id="JBHTIR010001148">
    <property type="protein sequence ID" value="MFD0852197.1"/>
    <property type="molecule type" value="Genomic_DNA"/>
</dbReference>
<comment type="caution">
    <text evidence="1">The sequence shown here is derived from an EMBL/GenBank/DDBJ whole genome shotgun (WGS) entry which is preliminary data.</text>
</comment>
<sequence length="112" mass="12590">MTIHLRPGDRVRATLDCSVENVIPLRDGQTLLELAYDHDGSTMNCALPLSVIDVERLTPTVMPKPGEIWKTDDGALWFAQRRHADYDDDEDFAGCNEFGWRVVMVPLDGGPY</sequence>
<evidence type="ECO:0000313" key="1">
    <source>
        <dbReference type="EMBL" id="MFD0852197.1"/>
    </source>
</evidence>
<feature type="non-terminal residue" evidence="1">
    <location>
        <position position="112"/>
    </location>
</feature>
<keyword evidence="2" id="KW-1185">Reference proteome</keyword>
<evidence type="ECO:0008006" key="3">
    <source>
        <dbReference type="Google" id="ProtNLM"/>
    </source>
</evidence>
<gene>
    <name evidence="1" type="ORF">ACFQ07_08190</name>
</gene>
<dbReference type="Proteomes" id="UP001597083">
    <property type="component" value="Unassembled WGS sequence"/>
</dbReference>
<accession>A0ABW3CF64</accession>
<evidence type="ECO:0000313" key="2">
    <source>
        <dbReference type="Proteomes" id="UP001597083"/>
    </source>
</evidence>